<comment type="caution">
    <text evidence="5">The sequence shown here is derived from an EMBL/GenBank/DDBJ whole genome shotgun (WGS) entry which is preliminary data.</text>
</comment>
<feature type="domain" description="HTH tetR-type" evidence="4">
    <location>
        <begin position="15"/>
        <end position="74"/>
    </location>
</feature>
<dbReference type="EMBL" id="PVTX01000001">
    <property type="protein sequence ID" value="PRZ10050.1"/>
    <property type="molecule type" value="Genomic_DNA"/>
</dbReference>
<feature type="region of interest" description="Disordered" evidence="3">
    <location>
        <begin position="216"/>
        <end position="241"/>
    </location>
</feature>
<dbReference type="PROSITE" id="PS50977">
    <property type="entry name" value="HTH_TETR_2"/>
    <property type="match status" value="1"/>
</dbReference>
<proteinExistence type="predicted"/>
<evidence type="ECO:0000256" key="3">
    <source>
        <dbReference type="SAM" id="MobiDB-lite"/>
    </source>
</evidence>
<dbReference type="Gene3D" id="1.10.357.10">
    <property type="entry name" value="Tetracycline Repressor, domain 2"/>
    <property type="match status" value="1"/>
</dbReference>
<evidence type="ECO:0000313" key="5">
    <source>
        <dbReference type="EMBL" id="PRZ10050.1"/>
    </source>
</evidence>
<evidence type="ECO:0000313" key="6">
    <source>
        <dbReference type="Proteomes" id="UP000239895"/>
    </source>
</evidence>
<dbReference type="PANTHER" id="PTHR30055">
    <property type="entry name" value="HTH-TYPE TRANSCRIPTIONAL REGULATOR RUTR"/>
    <property type="match status" value="1"/>
</dbReference>
<dbReference type="Proteomes" id="UP000239895">
    <property type="component" value="Unassembled WGS sequence"/>
</dbReference>
<evidence type="ECO:0000256" key="1">
    <source>
        <dbReference type="ARBA" id="ARBA00023125"/>
    </source>
</evidence>
<organism evidence="5 6">
    <name type="scientific">Isoptericola halotolerans</name>
    <dbReference type="NCBI Taxonomy" id="300560"/>
    <lineage>
        <taxon>Bacteria</taxon>
        <taxon>Bacillati</taxon>
        <taxon>Actinomycetota</taxon>
        <taxon>Actinomycetes</taxon>
        <taxon>Micrococcales</taxon>
        <taxon>Promicromonosporaceae</taxon>
        <taxon>Isoptericola</taxon>
    </lineage>
</organism>
<sequence>MPEGTSSTGRPPSDGSTRDRIRDAAVLRFARSGFGTSVRTIAADAGVSPALVIHHFGSKDALHRACDDFVLRWIVAAKRQNMGRAAGGQLLQVMAEVDEFAPLLGYAVRSLQAGGEVARAFVQHMIEDAQVYTREAVADGIVKPSLDEDARVRYLVLSSLGTLLLSLTLDPPDDPEDFGANVRAFMTEQYLPMIELFTQGFLTSRRMLDDYLLYVGDPPSGTGTDPEPDPEHVPETTSEER</sequence>
<dbReference type="InterPro" id="IPR009057">
    <property type="entry name" value="Homeodomain-like_sf"/>
</dbReference>
<accession>A0ABX5EK61</accession>
<dbReference type="Pfam" id="PF17933">
    <property type="entry name" value="TetR_C_25"/>
    <property type="match status" value="1"/>
</dbReference>
<dbReference type="PRINTS" id="PR00455">
    <property type="entry name" value="HTHTETR"/>
</dbReference>
<keyword evidence="6" id="KW-1185">Reference proteome</keyword>
<dbReference type="SUPFAM" id="SSF48498">
    <property type="entry name" value="Tetracyclin repressor-like, C-terminal domain"/>
    <property type="match status" value="1"/>
</dbReference>
<dbReference type="Pfam" id="PF00440">
    <property type="entry name" value="TetR_N"/>
    <property type="match status" value="1"/>
</dbReference>
<dbReference type="InterPro" id="IPR041484">
    <property type="entry name" value="TetR_C_25"/>
</dbReference>
<dbReference type="InterPro" id="IPR050109">
    <property type="entry name" value="HTH-type_TetR-like_transc_reg"/>
</dbReference>
<dbReference type="SUPFAM" id="SSF46689">
    <property type="entry name" value="Homeodomain-like"/>
    <property type="match status" value="1"/>
</dbReference>
<feature type="DNA-binding region" description="H-T-H motif" evidence="2">
    <location>
        <begin position="37"/>
        <end position="56"/>
    </location>
</feature>
<gene>
    <name evidence="5" type="ORF">BCL65_101188</name>
</gene>
<dbReference type="InterPro" id="IPR001647">
    <property type="entry name" value="HTH_TetR"/>
</dbReference>
<dbReference type="PANTHER" id="PTHR30055:SF146">
    <property type="entry name" value="HTH-TYPE TRANSCRIPTIONAL DUAL REGULATOR CECR"/>
    <property type="match status" value="1"/>
</dbReference>
<reference evidence="5 6" key="1">
    <citation type="submission" date="2018-03" db="EMBL/GenBank/DDBJ databases">
        <title>Comparative analysis of microorganisms from saline springs in Andes Mountain Range, Colombia.</title>
        <authorList>
            <person name="Rubin E."/>
        </authorList>
    </citation>
    <scope>NUCLEOTIDE SEQUENCE [LARGE SCALE GENOMIC DNA]</scope>
    <source>
        <strain evidence="5 6">CG 23</strain>
    </source>
</reference>
<name>A0ABX5EK61_9MICO</name>
<dbReference type="InterPro" id="IPR036271">
    <property type="entry name" value="Tet_transcr_reg_TetR-rel_C_sf"/>
</dbReference>
<protein>
    <submittedName>
        <fullName evidence="5">TetR family transcriptional regulator</fullName>
    </submittedName>
</protein>
<evidence type="ECO:0000256" key="2">
    <source>
        <dbReference type="PROSITE-ProRule" id="PRU00335"/>
    </source>
</evidence>
<keyword evidence="1 2" id="KW-0238">DNA-binding</keyword>
<evidence type="ECO:0000259" key="4">
    <source>
        <dbReference type="PROSITE" id="PS50977"/>
    </source>
</evidence>
<feature type="compositionally biased region" description="Basic and acidic residues" evidence="3">
    <location>
        <begin position="229"/>
        <end position="241"/>
    </location>
</feature>